<protein>
    <submittedName>
        <fullName evidence="2">Uncharacterized protein</fullName>
    </submittedName>
</protein>
<reference evidence="2 3" key="1">
    <citation type="submission" date="2019-05" db="EMBL/GenBank/DDBJ databases">
        <title>Another draft genome of Portunus trituberculatus and its Hox gene families provides insights of decapod evolution.</title>
        <authorList>
            <person name="Jeong J.-H."/>
            <person name="Song I."/>
            <person name="Kim S."/>
            <person name="Choi T."/>
            <person name="Kim D."/>
            <person name="Ryu S."/>
            <person name="Kim W."/>
        </authorList>
    </citation>
    <scope>NUCLEOTIDE SEQUENCE [LARGE SCALE GENOMIC DNA]</scope>
    <source>
        <tissue evidence="2">Muscle</tissue>
    </source>
</reference>
<proteinExistence type="predicted"/>
<gene>
    <name evidence="2" type="ORF">E2C01_085063</name>
</gene>
<keyword evidence="3" id="KW-1185">Reference proteome</keyword>
<comment type="caution">
    <text evidence="2">The sequence shown here is derived from an EMBL/GenBank/DDBJ whole genome shotgun (WGS) entry which is preliminary data.</text>
</comment>
<feature type="region of interest" description="Disordered" evidence="1">
    <location>
        <begin position="63"/>
        <end position="83"/>
    </location>
</feature>
<accession>A0A5B7J7W0</accession>
<sequence>MTRRAATPARHQADGIIAVRDRNGGSLERGVKGGAGRGTAKCVIATFVNEECYRHSCVTTTGTGACDHSSRPRRTTAGPGTPQQTFRVAIDAPFPTV</sequence>
<dbReference type="Proteomes" id="UP000324222">
    <property type="component" value="Unassembled WGS sequence"/>
</dbReference>
<dbReference type="AlphaFoldDB" id="A0A5B7J7W0"/>
<evidence type="ECO:0000256" key="1">
    <source>
        <dbReference type="SAM" id="MobiDB-lite"/>
    </source>
</evidence>
<name>A0A5B7J7W0_PORTR</name>
<organism evidence="2 3">
    <name type="scientific">Portunus trituberculatus</name>
    <name type="common">Swimming crab</name>
    <name type="synonym">Neptunus trituberculatus</name>
    <dbReference type="NCBI Taxonomy" id="210409"/>
    <lineage>
        <taxon>Eukaryota</taxon>
        <taxon>Metazoa</taxon>
        <taxon>Ecdysozoa</taxon>
        <taxon>Arthropoda</taxon>
        <taxon>Crustacea</taxon>
        <taxon>Multicrustacea</taxon>
        <taxon>Malacostraca</taxon>
        <taxon>Eumalacostraca</taxon>
        <taxon>Eucarida</taxon>
        <taxon>Decapoda</taxon>
        <taxon>Pleocyemata</taxon>
        <taxon>Brachyura</taxon>
        <taxon>Eubrachyura</taxon>
        <taxon>Portunoidea</taxon>
        <taxon>Portunidae</taxon>
        <taxon>Portuninae</taxon>
        <taxon>Portunus</taxon>
    </lineage>
</organism>
<dbReference type="EMBL" id="VSRR010083193">
    <property type="protein sequence ID" value="MPC90096.1"/>
    <property type="molecule type" value="Genomic_DNA"/>
</dbReference>
<evidence type="ECO:0000313" key="2">
    <source>
        <dbReference type="EMBL" id="MPC90096.1"/>
    </source>
</evidence>
<evidence type="ECO:0000313" key="3">
    <source>
        <dbReference type="Proteomes" id="UP000324222"/>
    </source>
</evidence>